<dbReference type="OrthoDB" id="9808883at2"/>
<sequence>MLELRPSCEQCGKKLPNTSTEAMICSFECTYCRDCSQNLFRNVCPSCGGNFVERPVRPKAMIRKYPASTLDVIKHKDITAINKMKDRYKDLKPEDR</sequence>
<reference evidence="1 2" key="1">
    <citation type="submission" date="2019-05" db="EMBL/GenBank/DDBJ databases">
        <authorList>
            <person name="Zhang J.-Y."/>
            <person name="Feg X."/>
            <person name="Du Z.-J."/>
        </authorList>
    </citation>
    <scope>NUCLEOTIDE SEQUENCE [LARGE SCALE GENOMIC DNA]</scope>
    <source>
        <strain evidence="1 2">RZ26</strain>
    </source>
</reference>
<comment type="caution">
    <text evidence="1">The sequence shown here is derived from an EMBL/GenBank/DDBJ whole genome shotgun (WGS) entry which is preliminary data.</text>
</comment>
<organism evidence="1 2">
    <name type="scientific">Maribacter algarum</name>
    <name type="common">ex Zhang et al. 2020</name>
    <dbReference type="NCBI Taxonomy" id="2578118"/>
    <lineage>
        <taxon>Bacteria</taxon>
        <taxon>Pseudomonadati</taxon>
        <taxon>Bacteroidota</taxon>
        <taxon>Flavobacteriia</taxon>
        <taxon>Flavobacteriales</taxon>
        <taxon>Flavobacteriaceae</taxon>
        <taxon>Maribacter</taxon>
    </lineage>
</organism>
<accession>A0A5S3PDP9</accession>
<protein>
    <submittedName>
        <fullName evidence="1">DUF1272 domain-containing protein</fullName>
    </submittedName>
</protein>
<evidence type="ECO:0000313" key="1">
    <source>
        <dbReference type="EMBL" id="TMM52110.1"/>
    </source>
</evidence>
<dbReference type="AlphaFoldDB" id="A0A5S3PDP9"/>
<keyword evidence="2" id="KW-1185">Reference proteome</keyword>
<dbReference type="RefSeq" id="WP_138659953.1">
    <property type="nucleotide sequence ID" value="NZ_VATY01000006.1"/>
</dbReference>
<proteinExistence type="predicted"/>
<dbReference type="InterPro" id="IPR010696">
    <property type="entry name" value="DUF1272"/>
</dbReference>
<dbReference type="EMBL" id="VATY01000006">
    <property type="protein sequence ID" value="TMM52110.1"/>
    <property type="molecule type" value="Genomic_DNA"/>
</dbReference>
<name>A0A5S3PDP9_9FLAO</name>
<evidence type="ECO:0000313" key="2">
    <source>
        <dbReference type="Proteomes" id="UP000310314"/>
    </source>
</evidence>
<dbReference type="Pfam" id="PF06906">
    <property type="entry name" value="DUF1272"/>
    <property type="match status" value="1"/>
</dbReference>
<dbReference type="Proteomes" id="UP000310314">
    <property type="component" value="Unassembled WGS sequence"/>
</dbReference>
<gene>
    <name evidence="1" type="ORF">FEE95_20695</name>
</gene>